<keyword evidence="2" id="KW-1185">Reference proteome</keyword>
<dbReference type="EMBL" id="KZ303846">
    <property type="protein sequence ID" value="PHZ14085.1"/>
    <property type="molecule type" value="Genomic_DNA"/>
</dbReference>
<dbReference type="Proteomes" id="UP000242254">
    <property type="component" value="Unassembled WGS sequence"/>
</dbReference>
<organism evidence="1 2">
    <name type="scientific">Rhizopus microsporus ATCC 52813</name>
    <dbReference type="NCBI Taxonomy" id="1340429"/>
    <lineage>
        <taxon>Eukaryota</taxon>
        <taxon>Fungi</taxon>
        <taxon>Fungi incertae sedis</taxon>
        <taxon>Mucoromycota</taxon>
        <taxon>Mucoromycotina</taxon>
        <taxon>Mucoromycetes</taxon>
        <taxon>Mucorales</taxon>
        <taxon>Mucorineae</taxon>
        <taxon>Rhizopodaceae</taxon>
        <taxon>Rhizopus</taxon>
    </lineage>
</organism>
<proteinExistence type="predicted"/>
<gene>
    <name evidence="1" type="ORF">RHIMIDRAFT_290839</name>
</gene>
<evidence type="ECO:0000313" key="1">
    <source>
        <dbReference type="EMBL" id="PHZ14085.1"/>
    </source>
</evidence>
<dbReference type="GeneID" id="35444753"/>
<evidence type="ECO:0000313" key="2">
    <source>
        <dbReference type="Proteomes" id="UP000242254"/>
    </source>
</evidence>
<dbReference type="AlphaFoldDB" id="A0A2G4SZ91"/>
<protein>
    <submittedName>
        <fullName evidence="1">Uncharacterized protein</fullName>
    </submittedName>
</protein>
<reference evidence="1 2" key="1">
    <citation type="journal article" date="2016" name="Proc. Natl. Acad. Sci. U.S.A.">
        <title>Lipid metabolic changes in an early divergent fungus govern the establishment of a mutualistic symbiosis with endobacteria.</title>
        <authorList>
            <person name="Lastovetsky O.A."/>
            <person name="Gaspar M.L."/>
            <person name="Mondo S.J."/>
            <person name="LaButti K.M."/>
            <person name="Sandor L."/>
            <person name="Grigoriev I.V."/>
            <person name="Henry S.A."/>
            <person name="Pawlowska T.E."/>
        </authorList>
    </citation>
    <scope>NUCLEOTIDE SEQUENCE [LARGE SCALE GENOMIC DNA]</scope>
    <source>
        <strain evidence="1 2">ATCC 52813</strain>
    </source>
</reference>
<dbReference type="RefSeq" id="XP_023467793.1">
    <property type="nucleotide sequence ID" value="XM_023613764.1"/>
</dbReference>
<sequence>MASSLVRMTSRFFGFLLLGLWMASMVCQFSGLQVRWLCGSLTSWVSNGFMVLHRSLILGIYHSL</sequence>
<accession>A0A2G4SZ91</accession>
<name>A0A2G4SZ91_RHIZD</name>